<accession>A0A9W6JS39</accession>
<evidence type="ECO:0000313" key="3">
    <source>
        <dbReference type="Proteomes" id="UP001143330"/>
    </source>
</evidence>
<comment type="caution">
    <text evidence="2">The sequence shown here is derived from an EMBL/GenBank/DDBJ whole genome shotgun (WGS) entry which is preliminary data.</text>
</comment>
<sequence>MPAPDDVDPAGAVTGTPCALLRLEGLAVAVAAILAYRHLDAGWGTFALLILAPDLSLLSYLAGPGVGAALYNAAHSYLLPALLAGIGLALGRHWPAAVALIWVAHIGIDRALGYGLKYPRGFRLTHLGRIGKAPRDGDQKRSPD</sequence>
<dbReference type="InterPro" id="IPR025356">
    <property type="entry name" value="DUF4260"/>
</dbReference>
<protein>
    <recommendedName>
        <fullName evidence="4">DUF4260 family protein</fullName>
    </recommendedName>
</protein>
<keyword evidence="1" id="KW-1133">Transmembrane helix</keyword>
<organism evidence="2 3">
    <name type="scientific">Ancylobacter defluvii</name>
    <dbReference type="NCBI Taxonomy" id="1282440"/>
    <lineage>
        <taxon>Bacteria</taxon>
        <taxon>Pseudomonadati</taxon>
        <taxon>Pseudomonadota</taxon>
        <taxon>Alphaproteobacteria</taxon>
        <taxon>Hyphomicrobiales</taxon>
        <taxon>Xanthobacteraceae</taxon>
        <taxon>Ancylobacter</taxon>
    </lineage>
</organism>
<dbReference type="Pfam" id="PF14079">
    <property type="entry name" value="DUF4260"/>
    <property type="match status" value="1"/>
</dbReference>
<feature type="transmembrane region" description="Helical" evidence="1">
    <location>
        <begin position="46"/>
        <end position="71"/>
    </location>
</feature>
<proteinExistence type="predicted"/>
<dbReference type="Proteomes" id="UP001143330">
    <property type="component" value="Unassembled WGS sequence"/>
</dbReference>
<dbReference type="AlphaFoldDB" id="A0A9W6JS39"/>
<evidence type="ECO:0000256" key="1">
    <source>
        <dbReference type="SAM" id="Phobius"/>
    </source>
</evidence>
<name>A0A9W6JS39_9HYPH</name>
<feature type="transmembrane region" description="Helical" evidence="1">
    <location>
        <begin position="77"/>
        <end position="103"/>
    </location>
</feature>
<evidence type="ECO:0008006" key="4">
    <source>
        <dbReference type="Google" id="ProtNLM"/>
    </source>
</evidence>
<keyword evidence="1" id="KW-0812">Transmembrane</keyword>
<reference evidence="2" key="1">
    <citation type="journal article" date="2014" name="Int. J. Syst. Evol. Microbiol.">
        <title>Complete genome sequence of Corynebacterium casei LMG S-19264T (=DSM 44701T), isolated from a smear-ripened cheese.</title>
        <authorList>
            <consortium name="US DOE Joint Genome Institute (JGI-PGF)"/>
            <person name="Walter F."/>
            <person name="Albersmeier A."/>
            <person name="Kalinowski J."/>
            <person name="Ruckert C."/>
        </authorList>
    </citation>
    <scope>NUCLEOTIDE SEQUENCE</scope>
    <source>
        <strain evidence="2">VKM B-2789</strain>
    </source>
</reference>
<dbReference type="RefSeq" id="WP_213362929.1">
    <property type="nucleotide sequence ID" value="NZ_BSFM01000001.1"/>
</dbReference>
<dbReference type="EMBL" id="BSFM01000001">
    <property type="protein sequence ID" value="GLK82217.1"/>
    <property type="molecule type" value="Genomic_DNA"/>
</dbReference>
<keyword evidence="3" id="KW-1185">Reference proteome</keyword>
<gene>
    <name evidence="2" type="ORF">GCM10017653_02860</name>
</gene>
<reference evidence="2" key="2">
    <citation type="submission" date="2023-01" db="EMBL/GenBank/DDBJ databases">
        <authorList>
            <person name="Sun Q."/>
            <person name="Evtushenko L."/>
        </authorList>
    </citation>
    <scope>NUCLEOTIDE SEQUENCE</scope>
    <source>
        <strain evidence="2">VKM B-2789</strain>
    </source>
</reference>
<keyword evidence="1" id="KW-0472">Membrane</keyword>
<evidence type="ECO:0000313" key="2">
    <source>
        <dbReference type="EMBL" id="GLK82217.1"/>
    </source>
</evidence>